<dbReference type="Gene3D" id="3.30.530.20">
    <property type="match status" value="1"/>
</dbReference>
<accession>A0ABV8AWS7</accession>
<keyword evidence="4" id="KW-1185">Reference proteome</keyword>
<dbReference type="InterPro" id="IPR013538">
    <property type="entry name" value="ASHA1/2-like_C"/>
</dbReference>
<protein>
    <submittedName>
        <fullName evidence="3">SRPBCC domain-containing protein</fullName>
    </submittedName>
</protein>
<dbReference type="RefSeq" id="WP_377911909.1">
    <property type="nucleotide sequence ID" value="NZ_JBHRZT010000014.1"/>
</dbReference>
<name>A0ABV8AWS7_9BACI</name>
<evidence type="ECO:0000313" key="4">
    <source>
        <dbReference type="Proteomes" id="UP001595752"/>
    </source>
</evidence>
<gene>
    <name evidence="3" type="ORF">ACFOU2_02395</name>
</gene>
<dbReference type="InterPro" id="IPR023393">
    <property type="entry name" value="START-like_dom_sf"/>
</dbReference>
<sequence length="109" mass="12550">MKDLQVKTQMKIFKPVNEVYEAIVDPAKMSNYWFSSGSGRLEPGKTVTLRYDEYDAQLDIKVLECEVNKKIVYLWSATGEETVVMITLKELDINTTLIQVVENGWEKTI</sequence>
<proteinExistence type="inferred from homology"/>
<organism evidence="3 4">
    <name type="scientific">Bacillus songklensis</name>
    <dbReference type="NCBI Taxonomy" id="1069116"/>
    <lineage>
        <taxon>Bacteria</taxon>
        <taxon>Bacillati</taxon>
        <taxon>Bacillota</taxon>
        <taxon>Bacilli</taxon>
        <taxon>Bacillales</taxon>
        <taxon>Bacillaceae</taxon>
        <taxon>Bacillus</taxon>
    </lineage>
</organism>
<dbReference type="SUPFAM" id="SSF55961">
    <property type="entry name" value="Bet v1-like"/>
    <property type="match status" value="1"/>
</dbReference>
<evidence type="ECO:0000313" key="3">
    <source>
        <dbReference type="EMBL" id="MFC3882433.1"/>
    </source>
</evidence>
<dbReference type="Proteomes" id="UP001595752">
    <property type="component" value="Unassembled WGS sequence"/>
</dbReference>
<evidence type="ECO:0000256" key="1">
    <source>
        <dbReference type="ARBA" id="ARBA00006817"/>
    </source>
</evidence>
<dbReference type="EMBL" id="JBHRZT010000014">
    <property type="protein sequence ID" value="MFC3882433.1"/>
    <property type="molecule type" value="Genomic_DNA"/>
</dbReference>
<comment type="similarity">
    <text evidence="1">Belongs to the AHA1 family.</text>
</comment>
<evidence type="ECO:0000259" key="2">
    <source>
        <dbReference type="Pfam" id="PF08327"/>
    </source>
</evidence>
<comment type="caution">
    <text evidence="3">The sequence shown here is derived from an EMBL/GenBank/DDBJ whole genome shotgun (WGS) entry which is preliminary data.</text>
</comment>
<feature type="domain" description="Activator of Hsp90 ATPase homologue 1/2-like C-terminal" evidence="2">
    <location>
        <begin position="15"/>
        <end position="106"/>
    </location>
</feature>
<dbReference type="Pfam" id="PF08327">
    <property type="entry name" value="AHSA1"/>
    <property type="match status" value="1"/>
</dbReference>
<reference evidence="4" key="1">
    <citation type="journal article" date="2019" name="Int. J. Syst. Evol. Microbiol.">
        <title>The Global Catalogue of Microorganisms (GCM) 10K type strain sequencing project: providing services to taxonomists for standard genome sequencing and annotation.</title>
        <authorList>
            <consortium name="The Broad Institute Genomics Platform"/>
            <consortium name="The Broad Institute Genome Sequencing Center for Infectious Disease"/>
            <person name="Wu L."/>
            <person name="Ma J."/>
        </authorList>
    </citation>
    <scope>NUCLEOTIDE SEQUENCE [LARGE SCALE GENOMIC DNA]</scope>
    <source>
        <strain evidence="4">CCUG 61889</strain>
    </source>
</reference>